<keyword evidence="3" id="KW-1185">Reference proteome</keyword>
<dbReference type="EMBL" id="CCJX01000166">
    <property type="protein sequence ID" value="CDT70252.1"/>
    <property type="molecule type" value="Genomic_DNA"/>
</dbReference>
<protein>
    <submittedName>
        <fullName evidence="1">Uncharacterized protein</fullName>
    </submittedName>
</protein>
<dbReference type="AlphaFoldDB" id="A0A822MQ16"/>
<evidence type="ECO:0000313" key="1">
    <source>
        <dbReference type="EMBL" id="CDT10059.1"/>
    </source>
</evidence>
<evidence type="ECO:0000313" key="4">
    <source>
        <dbReference type="Proteomes" id="UP000049495"/>
    </source>
</evidence>
<gene>
    <name evidence="2" type="ORF">VCR4J5_780375</name>
    <name evidence="1" type="ORF">VCR5J5_1440161</name>
</gene>
<dbReference type="EMBL" id="CCJV01000051">
    <property type="protein sequence ID" value="CDT10059.1"/>
    <property type="molecule type" value="Genomic_DNA"/>
</dbReference>
<reference evidence="4" key="2">
    <citation type="submission" date="2014-06" db="EMBL/GenBank/DDBJ databases">
        <authorList>
            <person name="Le Roux Frederique"/>
        </authorList>
    </citation>
    <scope>NUCLEOTIDE SEQUENCE [LARGE SCALE GENOMIC DNA]</scope>
    <source>
        <strain evidence="4">J5-5</strain>
    </source>
</reference>
<name>A0A822MQ16_9VIBR</name>
<proteinExistence type="predicted"/>
<sequence>MQRIANPWTSVRLREAPPLLKVEGPAEMLAFLLSEILNPHAMFKLPRMLSSQ</sequence>
<evidence type="ECO:0000313" key="2">
    <source>
        <dbReference type="EMBL" id="CDT70252.1"/>
    </source>
</evidence>
<dbReference type="Proteomes" id="UP000049077">
    <property type="component" value="Unassembled WGS sequence"/>
</dbReference>
<accession>A0A822MQ16</accession>
<evidence type="ECO:0000313" key="3">
    <source>
        <dbReference type="Proteomes" id="UP000049077"/>
    </source>
</evidence>
<comment type="caution">
    <text evidence="1">The sequence shown here is derived from an EMBL/GenBank/DDBJ whole genome shotgun (WGS) entry which is preliminary data.</text>
</comment>
<organism evidence="1 4">
    <name type="scientific">Vibrio crassostreae</name>
    <dbReference type="NCBI Taxonomy" id="246167"/>
    <lineage>
        <taxon>Bacteria</taxon>
        <taxon>Pseudomonadati</taxon>
        <taxon>Pseudomonadota</taxon>
        <taxon>Gammaproteobacteria</taxon>
        <taxon>Vibrionales</taxon>
        <taxon>Vibrionaceae</taxon>
        <taxon>Vibrio</taxon>
    </lineage>
</organism>
<reference evidence="1 3" key="1">
    <citation type="submission" date="2014-06" db="EMBL/GenBank/DDBJ databases">
        <authorList>
            <person name="Le Roux F."/>
        </authorList>
    </citation>
    <scope>NUCLEOTIDE SEQUENCE</scope>
    <source>
        <strain evidence="2 3">J5-4</strain>
        <strain evidence="1">J5-5</strain>
    </source>
</reference>
<dbReference type="Proteomes" id="UP000049495">
    <property type="component" value="Unassembled WGS sequence"/>
</dbReference>